<dbReference type="EMBL" id="UWPJ01000027">
    <property type="protein sequence ID" value="VCU71486.1"/>
    <property type="molecule type" value="Genomic_DNA"/>
</dbReference>
<sequence>MNNHESRNSNMTIKPDADGALRMPEPRPDKAPVKTNAYRYARQANTQLLPMFPYDGPGDIVSACTSIRAGGQSGKRGYFLHTNAVDEVMVSFGANGRVRTGDVVVGPKTHGVGGSGAAEFFALNVVTQRQLEEGEQLEAVAFACEACSQEIFKLSFSAFTTADHDGFFPPLPSNAGAAEAAARFNASEANRTCKACGHVSDPFPIAMWGWDKYLRATSVSEDARRALEEAIRK</sequence>
<feature type="compositionally biased region" description="Basic and acidic residues" evidence="1">
    <location>
        <begin position="15"/>
        <end position="32"/>
    </location>
</feature>
<dbReference type="Proteomes" id="UP000277294">
    <property type="component" value="Unassembled WGS sequence"/>
</dbReference>
<dbReference type="AlphaFoldDB" id="A0A3P4B7J4"/>
<proteinExistence type="predicted"/>
<protein>
    <submittedName>
        <fullName evidence="2">Uncharacterized protein</fullName>
    </submittedName>
</protein>
<gene>
    <name evidence="2" type="ORF">PIGHUM_03571</name>
</gene>
<organism evidence="2 3">
    <name type="scientific">Pigmentiphaga humi</name>
    <dbReference type="NCBI Taxonomy" id="2478468"/>
    <lineage>
        <taxon>Bacteria</taxon>
        <taxon>Pseudomonadati</taxon>
        <taxon>Pseudomonadota</taxon>
        <taxon>Betaproteobacteria</taxon>
        <taxon>Burkholderiales</taxon>
        <taxon>Alcaligenaceae</taxon>
        <taxon>Pigmentiphaga</taxon>
    </lineage>
</organism>
<feature type="region of interest" description="Disordered" evidence="1">
    <location>
        <begin position="1"/>
        <end position="32"/>
    </location>
</feature>
<accession>A0A3P4B7J4</accession>
<evidence type="ECO:0000313" key="3">
    <source>
        <dbReference type="Proteomes" id="UP000277294"/>
    </source>
</evidence>
<evidence type="ECO:0000256" key="1">
    <source>
        <dbReference type="SAM" id="MobiDB-lite"/>
    </source>
</evidence>
<keyword evidence="3" id="KW-1185">Reference proteome</keyword>
<reference evidence="2 3" key="1">
    <citation type="submission" date="2018-10" db="EMBL/GenBank/DDBJ databases">
        <authorList>
            <person name="Criscuolo A."/>
        </authorList>
    </citation>
    <scope>NUCLEOTIDE SEQUENCE [LARGE SCALE GENOMIC DNA]</scope>
    <source>
        <strain evidence="2">DnA1</strain>
    </source>
</reference>
<name>A0A3P4B7J4_9BURK</name>
<evidence type="ECO:0000313" key="2">
    <source>
        <dbReference type="EMBL" id="VCU71486.1"/>
    </source>
</evidence>